<protein>
    <submittedName>
        <fullName evidence="1">Uncharacterized protein</fullName>
    </submittedName>
</protein>
<evidence type="ECO:0000313" key="1">
    <source>
        <dbReference type="EMBL" id="KKK82755.1"/>
    </source>
</evidence>
<sequence length="243" mass="26717">MATLNPAVTEGAYTDTLKILRDRVLIRLGFAAQLTNPPPGMAALVNEFLSSAQVLLAQRLPELVTERFYTWTMVAGTRFYTVSGDDAGVTVPDFILDPKKITWIGVEDLNGVFYPLIEGINPRLYTTESKNAFPRRYEIRQAIEVFPAPADAYKLQVKGRPLNFAFAADADIATIDPELVFLLALANAKAHYGQKDAQIYFTQATNHLGQLVAGTHGTKRYVPGATEAENETQPSLITFIPPA</sequence>
<dbReference type="EMBL" id="LAZR01052525">
    <property type="protein sequence ID" value="KKK82755.1"/>
    <property type="molecule type" value="Genomic_DNA"/>
</dbReference>
<comment type="caution">
    <text evidence="1">The sequence shown here is derived from an EMBL/GenBank/DDBJ whole genome shotgun (WGS) entry which is preliminary data.</text>
</comment>
<proteinExistence type="predicted"/>
<accession>A0A0F8Z9Y0</accession>
<organism evidence="1">
    <name type="scientific">marine sediment metagenome</name>
    <dbReference type="NCBI Taxonomy" id="412755"/>
    <lineage>
        <taxon>unclassified sequences</taxon>
        <taxon>metagenomes</taxon>
        <taxon>ecological metagenomes</taxon>
    </lineage>
</organism>
<reference evidence="1" key="1">
    <citation type="journal article" date="2015" name="Nature">
        <title>Complex archaea that bridge the gap between prokaryotes and eukaryotes.</title>
        <authorList>
            <person name="Spang A."/>
            <person name="Saw J.H."/>
            <person name="Jorgensen S.L."/>
            <person name="Zaremba-Niedzwiedzka K."/>
            <person name="Martijn J."/>
            <person name="Lind A.E."/>
            <person name="van Eijk R."/>
            <person name="Schleper C."/>
            <person name="Guy L."/>
            <person name="Ettema T.J."/>
        </authorList>
    </citation>
    <scope>NUCLEOTIDE SEQUENCE</scope>
</reference>
<name>A0A0F8Z9Y0_9ZZZZ</name>
<dbReference type="AlphaFoldDB" id="A0A0F8Z9Y0"/>
<gene>
    <name evidence="1" type="ORF">LCGC14_2800220</name>
</gene>